<dbReference type="GO" id="GO:0043001">
    <property type="term" value="P:Golgi to plasma membrane protein transport"/>
    <property type="evidence" value="ECO:0000318"/>
    <property type="project" value="GO_Central"/>
</dbReference>
<evidence type="ECO:0000256" key="1">
    <source>
        <dbReference type="ARBA" id="ARBA00022741"/>
    </source>
</evidence>
<dbReference type="PANTHER" id="PTHR45909">
    <property type="entry name" value="ADP-RIBOSYLATION FACTOR-RELATED PROTEIN 1"/>
    <property type="match status" value="1"/>
</dbReference>
<reference evidence="5 6" key="1">
    <citation type="journal article" date="2006" name="Nature">
        <title>Global trends of whole-genome duplications revealed by the ciliate Paramecium tetraurelia.</title>
        <authorList>
            <consortium name="Genoscope"/>
            <person name="Aury J.-M."/>
            <person name="Jaillon O."/>
            <person name="Duret L."/>
            <person name="Noel B."/>
            <person name="Jubin C."/>
            <person name="Porcel B.M."/>
            <person name="Segurens B."/>
            <person name="Daubin V."/>
            <person name="Anthouard V."/>
            <person name="Aiach N."/>
            <person name="Arnaiz O."/>
            <person name="Billaut A."/>
            <person name="Beisson J."/>
            <person name="Blanc I."/>
            <person name="Bouhouche K."/>
            <person name="Camara F."/>
            <person name="Duharcourt S."/>
            <person name="Guigo R."/>
            <person name="Gogendeau D."/>
            <person name="Katinka M."/>
            <person name="Keller A.-M."/>
            <person name="Kissmehl R."/>
            <person name="Klotz C."/>
            <person name="Koll F."/>
            <person name="Le Moue A."/>
            <person name="Lepere C."/>
            <person name="Malinsky S."/>
            <person name="Nowacki M."/>
            <person name="Nowak J.K."/>
            <person name="Plattner H."/>
            <person name="Poulain J."/>
            <person name="Ruiz F."/>
            <person name="Serrano V."/>
            <person name="Zagulski M."/>
            <person name="Dessen P."/>
            <person name="Betermier M."/>
            <person name="Weissenbach J."/>
            <person name="Scarpelli C."/>
            <person name="Schachter V."/>
            <person name="Sperling L."/>
            <person name="Meyer E."/>
            <person name="Cohen J."/>
            <person name="Wincker P."/>
        </authorList>
    </citation>
    <scope>NUCLEOTIDE SEQUENCE [LARGE SCALE GENOMIC DNA]</scope>
    <source>
        <strain evidence="5 6">Stock d4-2</strain>
    </source>
</reference>
<evidence type="ECO:0008006" key="7">
    <source>
        <dbReference type="Google" id="ProtNLM"/>
    </source>
</evidence>
<dbReference type="GO" id="GO:0034067">
    <property type="term" value="P:protein localization to Golgi apparatus"/>
    <property type="evidence" value="ECO:0000318"/>
    <property type="project" value="GO_Central"/>
</dbReference>
<gene>
    <name evidence="5" type="ORF">GSPATT00005527001</name>
</gene>
<proteinExistence type="predicted"/>
<dbReference type="OrthoDB" id="414781at2759"/>
<evidence type="ECO:0000313" key="5">
    <source>
        <dbReference type="EMBL" id="CAK62281.1"/>
    </source>
</evidence>
<dbReference type="NCBIfam" id="TIGR00231">
    <property type="entry name" value="small_GTP"/>
    <property type="match status" value="1"/>
</dbReference>
<dbReference type="InterPro" id="IPR005225">
    <property type="entry name" value="Small_GTP-bd"/>
</dbReference>
<dbReference type="SMART" id="SM00177">
    <property type="entry name" value="ARF"/>
    <property type="match status" value="1"/>
</dbReference>
<evidence type="ECO:0000256" key="3">
    <source>
        <dbReference type="PIRSR" id="PIRSR606689-1"/>
    </source>
</evidence>
<dbReference type="eggNOG" id="KOG0076">
    <property type="taxonomic scope" value="Eukaryota"/>
</dbReference>
<protein>
    <recommendedName>
        <fullName evidence="7">ADP-ribosylation factor</fullName>
    </recommendedName>
</protein>
<feature type="binding site" evidence="3">
    <location>
        <begin position="24"/>
        <end position="31"/>
    </location>
    <ligand>
        <name>GTP</name>
        <dbReference type="ChEBI" id="CHEBI:37565"/>
    </ligand>
</feature>
<dbReference type="AlphaFoldDB" id="A0BUR4"/>
<dbReference type="GO" id="GO:0006886">
    <property type="term" value="P:intracellular protein transport"/>
    <property type="evidence" value="ECO:0000318"/>
    <property type="project" value="GO_Central"/>
</dbReference>
<keyword evidence="2 3" id="KW-0342">GTP-binding</keyword>
<keyword evidence="6" id="KW-1185">Reference proteome</keyword>
<dbReference type="InterPro" id="IPR024156">
    <property type="entry name" value="Small_GTPase_ARF"/>
</dbReference>
<dbReference type="PROSITE" id="PS51417">
    <property type="entry name" value="ARF"/>
    <property type="match status" value="1"/>
</dbReference>
<keyword evidence="4" id="KW-0460">Magnesium</keyword>
<dbReference type="Proteomes" id="UP000000600">
    <property type="component" value="Unassembled WGS sequence"/>
</dbReference>
<feature type="binding site" evidence="3">
    <location>
        <position position="84"/>
    </location>
    <ligand>
        <name>GTP</name>
        <dbReference type="ChEBI" id="CHEBI:37565"/>
    </ligand>
</feature>
<name>A0BUR4_PARTE</name>
<dbReference type="PRINTS" id="PR00449">
    <property type="entry name" value="RASTRNSFRMNG"/>
</dbReference>
<dbReference type="InterPro" id="IPR006689">
    <property type="entry name" value="Small_GTPase_ARF/SAR"/>
</dbReference>
<dbReference type="EMBL" id="CT868019">
    <property type="protein sequence ID" value="CAK62281.1"/>
    <property type="molecule type" value="Genomic_DNA"/>
</dbReference>
<dbReference type="OMA" id="GNKSERW"/>
<dbReference type="GeneID" id="5015463"/>
<organism evidence="5 6">
    <name type="scientific">Paramecium tetraurelia</name>
    <dbReference type="NCBI Taxonomy" id="5888"/>
    <lineage>
        <taxon>Eukaryota</taxon>
        <taxon>Sar</taxon>
        <taxon>Alveolata</taxon>
        <taxon>Ciliophora</taxon>
        <taxon>Intramacronucleata</taxon>
        <taxon>Oligohymenophorea</taxon>
        <taxon>Peniculida</taxon>
        <taxon>Parameciidae</taxon>
        <taxon>Paramecium</taxon>
    </lineage>
</organism>
<keyword evidence="4" id="KW-0479">Metal-binding</keyword>
<evidence type="ECO:0000256" key="4">
    <source>
        <dbReference type="PIRSR" id="PIRSR606689-2"/>
    </source>
</evidence>
<dbReference type="GO" id="GO:0005794">
    <property type="term" value="C:Golgi apparatus"/>
    <property type="evidence" value="ECO:0000318"/>
    <property type="project" value="GO_Central"/>
</dbReference>
<dbReference type="SUPFAM" id="SSF52540">
    <property type="entry name" value="P-loop containing nucleoside triphosphate hydrolases"/>
    <property type="match status" value="1"/>
</dbReference>
<dbReference type="InterPro" id="IPR027417">
    <property type="entry name" value="P-loop_NTPase"/>
</dbReference>
<sequence>MISLIKGVWQKYFDPPIFKILIIGLDGAGKTTLLNKLKQLAKHPFIQFDKIPKTVGLNITEIEYMASNRSMNQKYKVTYWDLGGSQTQRSIWKKYYGECHGIIFVIDGNKSERWDEVRNCFKYYIHLIFGEVLNDKSHDQVPILIQVNYRQNRENGICLKIKELIQNNTNRFLSIQEVNIVDNTNVVESVKLLHNEIGHLFQLYN</sequence>
<accession>A0BUR4</accession>
<dbReference type="Pfam" id="PF00025">
    <property type="entry name" value="Arf"/>
    <property type="match status" value="1"/>
</dbReference>
<dbReference type="HOGENOM" id="CLU_040729_7_2_1"/>
<dbReference type="Gene3D" id="3.40.50.300">
    <property type="entry name" value="P-loop containing nucleotide triphosphate hydrolases"/>
    <property type="match status" value="1"/>
</dbReference>
<dbReference type="GO" id="GO:0046872">
    <property type="term" value="F:metal ion binding"/>
    <property type="evidence" value="ECO:0007669"/>
    <property type="project" value="UniProtKB-KW"/>
</dbReference>
<dbReference type="KEGG" id="ptm:GSPATT00005527001"/>
<dbReference type="GO" id="GO:0003924">
    <property type="term" value="F:GTPase activity"/>
    <property type="evidence" value="ECO:0000318"/>
    <property type="project" value="GO_Central"/>
</dbReference>
<dbReference type="InParanoid" id="A0BUR4"/>
<dbReference type="PANTHER" id="PTHR45909:SF1">
    <property type="entry name" value="ADP-RIBOSYLATION FACTOR-RELATED PROTEIN 1"/>
    <property type="match status" value="1"/>
</dbReference>
<dbReference type="STRING" id="5888.A0BUR4"/>
<evidence type="ECO:0000256" key="2">
    <source>
        <dbReference type="ARBA" id="ARBA00023134"/>
    </source>
</evidence>
<dbReference type="FunFam" id="3.40.50.300:FF:005050">
    <property type="entry name" value="Adp-ribosylation factor-related protein"/>
    <property type="match status" value="1"/>
</dbReference>
<feature type="binding site" evidence="4">
    <location>
        <position position="54"/>
    </location>
    <ligand>
        <name>Mg(2+)</name>
        <dbReference type="ChEBI" id="CHEBI:18420"/>
    </ligand>
</feature>
<dbReference type="GO" id="GO:0005525">
    <property type="term" value="F:GTP binding"/>
    <property type="evidence" value="ECO:0000318"/>
    <property type="project" value="GO_Central"/>
</dbReference>
<feature type="binding site" evidence="4">
    <location>
        <position position="31"/>
    </location>
    <ligand>
        <name>Mg(2+)</name>
        <dbReference type="ChEBI" id="CHEBI:18420"/>
    </ligand>
</feature>
<evidence type="ECO:0000313" key="6">
    <source>
        <dbReference type="Proteomes" id="UP000000600"/>
    </source>
</evidence>
<keyword evidence="1 3" id="KW-0547">Nucleotide-binding</keyword>
<dbReference type="RefSeq" id="XP_001429679.1">
    <property type="nucleotide sequence ID" value="XM_001429642.1"/>
</dbReference>